<reference evidence="1" key="2">
    <citation type="submission" date="2015-07" db="EMBL/GenBank/DDBJ databases">
        <authorList>
            <person name="Noorani M."/>
        </authorList>
    </citation>
    <scope>NUCLEOTIDE SEQUENCE</scope>
    <source>
        <strain evidence="1">Yugu1</strain>
    </source>
</reference>
<accession>A0A368PVU7</accession>
<dbReference type="AlphaFoldDB" id="A0A368PVU7"/>
<dbReference type="EMBL" id="CM003529">
    <property type="protein sequence ID" value="RCV09855.1"/>
    <property type="molecule type" value="Genomic_DNA"/>
</dbReference>
<dbReference type="OrthoDB" id="683460at2759"/>
<organism evidence="1">
    <name type="scientific">Setaria italica</name>
    <name type="common">Foxtail millet</name>
    <name type="synonym">Panicum italicum</name>
    <dbReference type="NCBI Taxonomy" id="4555"/>
    <lineage>
        <taxon>Eukaryota</taxon>
        <taxon>Viridiplantae</taxon>
        <taxon>Streptophyta</taxon>
        <taxon>Embryophyta</taxon>
        <taxon>Tracheophyta</taxon>
        <taxon>Spermatophyta</taxon>
        <taxon>Magnoliopsida</taxon>
        <taxon>Liliopsida</taxon>
        <taxon>Poales</taxon>
        <taxon>Poaceae</taxon>
        <taxon>PACMAD clade</taxon>
        <taxon>Panicoideae</taxon>
        <taxon>Panicodae</taxon>
        <taxon>Paniceae</taxon>
        <taxon>Cenchrinae</taxon>
        <taxon>Setaria</taxon>
    </lineage>
</organism>
<reference evidence="1" key="1">
    <citation type="journal article" date="2012" name="Nat. Biotechnol.">
        <title>Reference genome sequence of the model plant Setaria.</title>
        <authorList>
            <person name="Bennetzen J.L."/>
            <person name="Schmutz J."/>
            <person name="Wang H."/>
            <person name="Percifield R."/>
            <person name="Hawkins J."/>
            <person name="Pontaroli A.C."/>
            <person name="Estep M."/>
            <person name="Feng L."/>
            <person name="Vaughn J.N."/>
            <person name="Grimwood J."/>
            <person name="Jenkins J."/>
            <person name="Barry K."/>
            <person name="Lindquist E."/>
            <person name="Hellsten U."/>
            <person name="Deshpande S."/>
            <person name="Wang X."/>
            <person name="Wu X."/>
            <person name="Mitros T."/>
            <person name="Triplett J."/>
            <person name="Yang X."/>
            <person name="Ye C.Y."/>
            <person name="Mauro-Herrera M."/>
            <person name="Wang L."/>
            <person name="Li P."/>
            <person name="Sharma M."/>
            <person name="Sharma R."/>
            <person name="Ronald P.C."/>
            <person name="Panaud O."/>
            <person name="Kellogg E.A."/>
            <person name="Brutnell T.P."/>
            <person name="Doust A.N."/>
            <person name="Tuskan G.A."/>
            <person name="Rokhsar D."/>
            <person name="Devos K.M."/>
        </authorList>
    </citation>
    <scope>NUCLEOTIDE SEQUENCE [LARGE SCALE GENOMIC DNA]</scope>
    <source>
        <strain evidence="1">Yugu1</strain>
    </source>
</reference>
<protein>
    <submittedName>
        <fullName evidence="1">Uncharacterized protein</fullName>
    </submittedName>
</protein>
<proteinExistence type="predicted"/>
<sequence length="248" mass="28777">MEEPQPQLVYSVDHLRYLIGQAQPGERLFVQIAPTLSFQDARMLWEAASLDGEPEGVHALFNPEMLRTKMVAADFIDLKVRELKRERDYLNGRIGCMQSWFNKMKRNLEDGGPHIPARHEALLMFGPRMYLNLNQIGTMDLKEFKEHRQEILDEYLHLRVPAASAELDYYKQPAAMWREFQDQLSLKKINMHFLKIKIEGLVLLRDRISVGIKFLERLSTARIYMGCGDADFGSFRDIGIGDDMDIDD</sequence>
<gene>
    <name evidence="1" type="ORF">SETIT_2G063100v2</name>
</gene>
<name>A0A368PVU7_SETIT</name>
<evidence type="ECO:0000313" key="1">
    <source>
        <dbReference type="EMBL" id="RCV09855.1"/>
    </source>
</evidence>